<dbReference type="EMBL" id="MU275889">
    <property type="protein sequence ID" value="KAI0048304.1"/>
    <property type="molecule type" value="Genomic_DNA"/>
</dbReference>
<comment type="caution">
    <text evidence="1">The sequence shown here is derived from an EMBL/GenBank/DDBJ whole genome shotgun (WGS) entry which is preliminary data.</text>
</comment>
<name>A0ACB8RVQ5_9AGAM</name>
<reference evidence="1" key="2">
    <citation type="journal article" date="2022" name="New Phytol.">
        <title>Evolutionary transition to the ectomycorrhizal habit in the genomes of a hyperdiverse lineage of mushroom-forming fungi.</title>
        <authorList>
            <person name="Looney B."/>
            <person name="Miyauchi S."/>
            <person name="Morin E."/>
            <person name="Drula E."/>
            <person name="Courty P.E."/>
            <person name="Kohler A."/>
            <person name="Kuo A."/>
            <person name="LaButti K."/>
            <person name="Pangilinan J."/>
            <person name="Lipzen A."/>
            <person name="Riley R."/>
            <person name="Andreopoulos W."/>
            <person name="He G."/>
            <person name="Johnson J."/>
            <person name="Nolan M."/>
            <person name="Tritt A."/>
            <person name="Barry K.W."/>
            <person name="Grigoriev I.V."/>
            <person name="Nagy L.G."/>
            <person name="Hibbett D."/>
            <person name="Henrissat B."/>
            <person name="Matheny P.B."/>
            <person name="Labbe J."/>
            <person name="Martin F.M."/>
        </authorList>
    </citation>
    <scope>NUCLEOTIDE SEQUENCE</scope>
    <source>
        <strain evidence="1">FP105234-sp</strain>
    </source>
</reference>
<reference evidence="1" key="1">
    <citation type="submission" date="2021-02" db="EMBL/GenBank/DDBJ databases">
        <authorList>
            <consortium name="DOE Joint Genome Institute"/>
            <person name="Ahrendt S."/>
            <person name="Looney B.P."/>
            <person name="Miyauchi S."/>
            <person name="Morin E."/>
            <person name="Drula E."/>
            <person name="Courty P.E."/>
            <person name="Chicoki N."/>
            <person name="Fauchery L."/>
            <person name="Kohler A."/>
            <person name="Kuo A."/>
            <person name="Labutti K."/>
            <person name="Pangilinan J."/>
            <person name="Lipzen A."/>
            <person name="Riley R."/>
            <person name="Andreopoulos W."/>
            <person name="He G."/>
            <person name="Johnson J."/>
            <person name="Barry K.W."/>
            <person name="Grigoriev I.V."/>
            <person name="Nagy L."/>
            <person name="Hibbett D."/>
            <person name="Henrissat B."/>
            <person name="Matheny P.B."/>
            <person name="Labbe J."/>
            <person name="Martin F."/>
        </authorList>
    </citation>
    <scope>NUCLEOTIDE SEQUENCE</scope>
    <source>
        <strain evidence="1">FP105234-sp</strain>
    </source>
</reference>
<accession>A0ACB8RVQ5</accession>
<organism evidence="1 2">
    <name type="scientific">Auriscalpium vulgare</name>
    <dbReference type="NCBI Taxonomy" id="40419"/>
    <lineage>
        <taxon>Eukaryota</taxon>
        <taxon>Fungi</taxon>
        <taxon>Dikarya</taxon>
        <taxon>Basidiomycota</taxon>
        <taxon>Agaricomycotina</taxon>
        <taxon>Agaricomycetes</taxon>
        <taxon>Russulales</taxon>
        <taxon>Auriscalpiaceae</taxon>
        <taxon>Auriscalpium</taxon>
    </lineage>
</organism>
<dbReference type="Proteomes" id="UP000814033">
    <property type="component" value="Unassembled WGS sequence"/>
</dbReference>
<evidence type="ECO:0000313" key="1">
    <source>
        <dbReference type="EMBL" id="KAI0048304.1"/>
    </source>
</evidence>
<proteinExistence type="predicted"/>
<keyword evidence="2" id="KW-1185">Reference proteome</keyword>
<evidence type="ECO:0000313" key="2">
    <source>
        <dbReference type="Proteomes" id="UP000814033"/>
    </source>
</evidence>
<sequence length="159" mass="18174">MSLSRAALQGVRPLPILARSQRRLASTSAHDEHHHDEHHDSAQYPKEGFTSAGWRYTILGALGVVAFYKWAPSQGDDNFVTRYIEHYYTPKEAWEALNNKHLELSTQVQETVHLVQDARRPPIIRYRHPQSFEKASPYNIPVGQEVDLSGLKVKGDKDF</sequence>
<gene>
    <name evidence="1" type="ORF">FA95DRAFT_1605397</name>
</gene>
<protein>
    <submittedName>
        <fullName evidence="1">Uncharacterized protein</fullName>
    </submittedName>
</protein>